<keyword evidence="3" id="KW-1185">Reference proteome</keyword>
<evidence type="ECO:0000256" key="1">
    <source>
        <dbReference type="SAM" id="MobiDB-lite"/>
    </source>
</evidence>
<protein>
    <submittedName>
        <fullName evidence="2">Uncharacterized protein</fullName>
    </submittedName>
</protein>
<sequence length="188" mass="20611">MKVQHVSHVNGRVVVVVVVVVLVLNSLAWRSPTCGGHLPEVVARSSVVTWLDYGGQIAFRGVTQGRHEPARSGTRTKGSKQSNLARWSSFTISEGHSVSARGQNENLTEIGKMHLRMRRSWRQNVKLNIFALRRGRRWGVEGRGFGGWTEAVSSDPELSNEDSEAGIHTTIVGSEATVAGSEIRRSNS</sequence>
<gene>
    <name evidence="2" type="ORF">LSH36_171g07010</name>
</gene>
<dbReference type="AlphaFoldDB" id="A0AAD9JS86"/>
<dbReference type="Proteomes" id="UP001208570">
    <property type="component" value="Unassembled WGS sequence"/>
</dbReference>
<accession>A0AAD9JS86</accession>
<dbReference type="EMBL" id="JAODUP010000171">
    <property type="protein sequence ID" value="KAK2158403.1"/>
    <property type="molecule type" value="Genomic_DNA"/>
</dbReference>
<feature type="region of interest" description="Disordered" evidence="1">
    <location>
        <begin position="64"/>
        <end position="83"/>
    </location>
</feature>
<reference evidence="2" key="1">
    <citation type="journal article" date="2023" name="Mol. Biol. Evol.">
        <title>Third-Generation Sequencing Reveals the Adaptive Role of the Epigenome in Three Deep-Sea Polychaetes.</title>
        <authorList>
            <person name="Perez M."/>
            <person name="Aroh O."/>
            <person name="Sun Y."/>
            <person name="Lan Y."/>
            <person name="Juniper S.K."/>
            <person name="Young C.R."/>
            <person name="Angers B."/>
            <person name="Qian P.Y."/>
        </authorList>
    </citation>
    <scope>NUCLEOTIDE SEQUENCE</scope>
    <source>
        <strain evidence="2">P08H-3</strain>
    </source>
</reference>
<evidence type="ECO:0000313" key="3">
    <source>
        <dbReference type="Proteomes" id="UP001208570"/>
    </source>
</evidence>
<comment type="caution">
    <text evidence="2">The sequence shown here is derived from an EMBL/GenBank/DDBJ whole genome shotgun (WGS) entry which is preliminary data.</text>
</comment>
<name>A0AAD9JS86_9ANNE</name>
<organism evidence="2 3">
    <name type="scientific">Paralvinella palmiformis</name>
    <dbReference type="NCBI Taxonomy" id="53620"/>
    <lineage>
        <taxon>Eukaryota</taxon>
        <taxon>Metazoa</taxon>
        <taxon>Spiralia</taxon>
        <taxon>Lophotrochozoa</taxon>
        <taxon>Annelida</taxon>
        <taxon>Polychaeta</taxon>
        <taxon>Sedentaria</taxon>
        <taxon>Canalipalpata</taxon>
        <taxon>Terebellida</taxon>
        <taxon>Terebelliformia</taxon>
        <taxon>Alvinellidae</taxon>
        <taxon>Paralvinella</taxon>
    </lineage>
</organism>
<proteinExistence type="predicted"/>
<feature type="compositionally biased region" description="Polar residues" evidence="1">
    <location>
        <begin position="73"/>
        <end position="83"/>
    </location>
</feature>
<evidence type="ECO:0000313" key="2">
    <source>
        <dbReference type="EMBL" id="KAK2158403.1"/>
    </source>
</evidence>